<evidence type="ECO:0000256" key="4">
    <source>
        <dbReference type="ARBA" id="ARBA00022475"/>
    </source>
</evidence>
<feature type="transmembrane region" description="Helical" evidence="8">
    <location>
        <begin position="97"/>
        <end position="115"/>
    </location>
</feature>
<dbReference type="PANTHER" id="PTHR30269">
    <property type="entry name" value="TRANSMEMBRANE PROTEIN YFCA"/>
    <property type="match status" value="1"/>
</dbReference>
<dbReference type="InterPro" id="IPR052017">
    <property type="entry name" value="TSUP"/>
</dbReference>
<dbReference type="AlphaFoldDB" id="A0A1B1KH34"/>
<evidence type="ECO:0000313" key="9">
    <source>
        <dbReference type="EMBL" id="ANS31921.1"/>
    </source>
</evidence>
<sequence>MVVEQLFLGAVVVAVAAAIGGVSGFGFALVSTPLFLLIGLPLPTVVAINLAFGMSTRLTVAIQLWREIDYRRVLTLLVGTVPGIALGWLLLEYVDMAILKKGVGVAVLVAALVLATSRPTGRRFGRAASSGVGAVAGVLGIVASLNGVPPAVMYAREGRSATSTLADLAGFLVSSSILSAVVVVMSAPRDTGTILIGVACWLPVALGVTAISTRFARRLPADTFRKGVIVLIAAGGLSVLLST</sequence>
<organism evidence="9 10">
    <name type="scientific">Rhodococcus opacus</name>
    <name type="common">Nocardia opaca</name>
    <dbReference type="NCBI Taxonomy" id="37919"/>
    <lineage>
        <taxon>Bacteria</taxon>
        <taxon>Bacillati</taxon>
        <taxon>Actinomycetota</taxon>
        <taxon>Actinomycetes</taxon>
        <taxon>Mycobacteriales</taxon>
        <taxon>Nocardiaceae</taxon>
        <taxon>Rhodococcus</taxon>
    </lineage>
</organism>
<dbReference type="GO" id="GO:0005886">
    <property type="term" value="C:plasma membrane"/>
    <property type="evidence" value="ECO:0007669"/>
    <property type="project" value="UniProtKB-SubCell"/>
</dbReference>
<proteinExistence type="inferred from homology"/>
<comment type="subcellular location">
    <subcellularLocation>
        <location evidence="1 8">Cell membrane</location>
        <topology evidence="1 8">Multi-pass membrane protein</topology>
    </subcellularLocation>
</comment>
<dbReference type="EMBL" id="CP009112">
    <property type="protein sequence ID" value="ANS31921.1"/>
    <property type="molecule type" value="Genomic_DNA"/>
</dbReference>
<evidence type="ECO:0000256" key="6">
    <source>
        <dbReference type="ARBA" id="ARBA00022989"/>
    </source>
</evidence>
<dbReference type="InterPro" id="IPR002781">
    <property type="entry name" value="TM_pro_TauE-like"/>
</dbReference>
<name>A0A1B1KH34_RHOOP</name>
<evidence type="ECO:0000256" key="1">
    <source>
        <dbReference type="ARBA" id="ARBA00004651"/>
    </source>
</evidence>
<feature type="transmembrane region" description="Helical" evidence="8">
    <location>
        <begin position="127"/>
        <end position="148"/>
    </location>
</feature>
<dbReference type="Proteomes" id="UP000186108">
    <property type="component" value="Plasmid pR1CP1"/>
</dbReference>
<keyword evidence="5 8" id="KW-0812">Transmembrane</keyword>
<dbReference type="RefSeq" id="WP_065493476.1">
    <property type="nucleotide sequence ID" value="NZ_CP009112.1"/>
</dbReference>
<keyword evidence="9" id="KW-0614">Plasmid</keyword>
<gene>
    <name evidence="9" type="ORF">R1CP_36575</name>
</gene>
<evidence type="ECO:0000256" key="8">
    <source>
        <dbReference type="RuleBase" id="RU363041"/>
    </source>
</evidence>
<geneLocation type="plasmid" evidence="10">
    <name>pr1cp1</name>
</geneLocation>
<accession>A0A1B1KH34</accession>
<dbReference type="PATRIC" id="fig|37919.13.peg.7708"/>
<evidence type="ECO:0000313" key="10">
    <source>
        <dbReference type="Proteomes" id="UP000186108"/>
    </source>
</evidence>
<keyword evidence="7 8" id="KW-0472">Membrane</keyword>
<comment type="similarity">
    <text evidence="2 8">Belongs to the 4-toluene sulfonate uptake permease (TSUP) (TC 2.A.102) family.</text>
</comment>
<evidence type="ECO:0000256" key="7">
    <source>
        <dbReference type="ARBA" id="ARBA00023136"/>
    </source>
</evidence>
<feature type="transmembrane region" description="Helical" evidence="8">
    <location>
        <begin position="73"/>
        <end position="91"/>
    </location>
</feature>
<evidence type="ECO:0000256" key="2">
    <source>
        <dbReference type="ARBA" id="ARBA00009142"/>
    </source>
</evidence>
<keyword evidence="6 8" id="KW-1133">Transmembrane helix</keyword>
<dbReference type="Pfam" id="PF01925">
    <property type="entry name" value="TauE"/>
    <property type="match status" value="1"/>
</dbReference>
<feature type="transmembrane region" description="Helical" evidence="8">
    <location>
        <begin position="194"/>
        <end position="212"/>
    </location>
</feature>
<dbReference type="PANTHER" id="PTHR30269:SF37">
    <property type="entry name" value="MEMBRANE TRANSPORTER PROTEIN"/>
    <property type="match status" value="1"/>
</dbReference>
<reference evidence="9 10" key="1">
    <citation type="submission" date="2014-07" db="EMBL/GenBank/DDBJ databases">
        <authorList>
            <person name="Zhang J.E."/>
            <person name="Yang H."/>
            <person name="Guo J."/>
            <person name="Deng Z."/>
            <person name="Luo H."/>
            <person name="Luo M."/>
            <person name="Zhao B."/>
        </authorList>
    </citation>
    <scope>NUCLEOTIDE SEQUENCE [LARGE SCALE GENOMIC DNA]</scope>
    <source>
        <strain evidence="9 10">1CP</strain>
        <plasmid evidence="10">Plasmid pr1cp1</plasmid>
    </source>
</reference>
<protein>
    <recommendedName>
        <fullName evidence="8">Probable membrane transporter protein</fullName>
    </recommendedName>
</protein>
<evidence type="ECO:0000256" key="3">
    <source>
        <dbReference type="ARBA" id="ARBA00022448"/>
    </source>
</evidence>
<feature type="transmembrane region" description="Helical" evidence="8">
    <location>
        <begin position="34"/>
        <end position="52"/>
    </location>
</feature>
<keyword evidence="4 8" id="KW-1003">Cell membrane</keyword>
<evidence type="ECO:0000256" key="5">
    <source>
        <dbReference type="ARBA" id="ARBA00022692"/>
    </source>
</evidence>
<keyword evidence="3" id="KW-0813">Transport</keyword>
<feature type="transmembrane region" description="Helical" evidence="8">
    <location>
        <begin position="168"/>
        <end position="187"/>
    </location>
</feature>